<accession>A0ABT9S8Z8</accession>
<feature type="chain" id="PRO_5045684446" evidence="1">
    <location>
        <begin position="20"/>
        <end position="1007"/>
    </location>
</feature>
<sequence length="1007" mass="100256">MTAASVLASLIGLPEIANAASSCGSGGTLSANSSTCQTLTGGATLTVNSGTTLTNSSTNAVTVSSQTSGVTITNNGTISDTKSGSRAIVINGAAQTNLSITNNGTITASGDDAIHAGSSSTPVTSGTITVVNNGTISATGTTSSTNGQGIDFDNTSGTVVINITNYGTISAADSDAIRPGANATIYNYGTILGSSVNGDTGNDGIDFQSHTGGTVYNYAGATITGARHGITGSEAITVYNAGTITGLLGSGINIDSTSGTTVITNAATGLIVGNASGSTDGDAIDVDYLATINNYGTIAAYGTSTAGLSEAITIGGGTVNNYAGGLIYSVQRAITVDDSNEGNAFGAVSIMNAGTITGGNGDAIYITSAYDNTIDNSGTINGNITITSASGMTAGNNSITNTGTINGSVTTGSGNDTFNLYTGSTVTGTIDGGAGSDTINLLSTTSSGTGTLSNVSNVESLNVESGTWTISDTQAYSSGVSIDSGAALMVDGSLASSAVTVNAGGLLGGNGTVGSLSLLSGSTVSPGHSIGTLTVDGNYTQASGATYSVEVNPNSSASDLIAVSGTATLDSGSILAVSKSTSGIYRIGTVYTVLSAAGGVTGSYTLTGDTAVSAFYGLTSYTDATHVYLAVKQAHAFTAAASTTNQWAVASGLQSLAEGNSLRDAVGYLSSYSAARSAFEQLSGATHASVQSMRMEDSLRVRSAVLDSARAGAVDGCAEDHASLSISSCTPNGRHDWVRVLGTDGHMAGDGNAAATQRSTTGLLAGTDAPISGRMRAGFMLGYDNGKFSSLGDTGGMKNYHAAVYGSNNWGAWGLRVGAAYGVSEIDTKRSIEFSGYSDTLTANYRANTAQAFGEFGYAWESGTGPQKTTVEPFVGLALVNVHTNAFSESGGAAALTGAAENDRNAFSTVGVNVDRPISLAGLQFRVGGGIGWQHAWGSVTPVSSLNFAGGSSFSVSGLPIARDEALVHVGLSAALSKNAVATLAYAGQFAHHTRSQELTARVALQF</sequence>
<dbReference type="PROSITE" id="PS51208">
    <property type="entry name" value="AUTOTRANSPORTER"/>
    <property type="match status" value="1"/>
</dbReference>
<reference evidence="3 4" key="1">
    <citation type="submission" date="2023-07" db="EMBL/GenBank/DDBJ databases">
        <title>Sorghum-associated microbial communities from plants grown in Nebraska, USA.</title>
        <authorList>
            <person name="Schachtman D."/>
        </authorList>
    </citation>
    <scope>NUCLEOTIDE SEQUENCE [LARGE SCALE GENOMIC DNA]</scope>
    <source>
        <strain evidence="3 4">DS1607</strain>
    </source>
</reference>
<feature type="signal peptide" evidence="1">
    <location>
        <begin position="1"/>
        <end position="19"/>
    </location>
</feature>
<comment type="caution">
    <text evidence="3">The sequence shown here is derived from an EMBL/GenBank/DDBJ whole genome shotgun (WGS) entry which is preliminary data.</text>
</comment>
<dbReference type="InterPro" id="IPR006315">
    <property type="entry name" value="OM_autotransptr_brl_dom"/>
</dbReference>
<dbReference type="SMART" id="SM00869">
    <property type="entry name" value="Autotransporter"/>
    <property type="match status" value="1"/>
</dbReference>
<gene>
    <name evidence="3" type="ORF">J2W36_002504</name>
</gene>
<dbReference type="InterPro" id="IPR036709">
    <property type="entry name" value="Autotransporte_beta_dom_sf"/>
</dbReference>
<evidence type="ECO:0000259" key="2">
    <source>
        <dbReference type="PROSITE" id="PS51208"/>
    </source>
</evidence>
<dbReference type="SUPFAM" id="SSF103515">
    <property type="entry name" value="Autotransporter"/>
    <property type="match status" value="1"/>
</dbReference>
<dbReference type="SUPFAM" id="SSF51126">
    <property type="entry name" value="Pectin lyase-like"/>
    <property type="match status" value="1"/>
</dbReference>
<dbReference type="Gene3D" id="2.40.128.130">
    <property type="entry name" value="Autotransporter beta-domain"/>
    <property type="match status" value="1"/>
</dbReference>
<dbReference type="Proteomes" id="UP001226867">
    <property type="component" value="Unassembled WGS sequence"/>
</dbReference>
<dbReference type="InterPro" id="IPR011050">
    <property type="entry name" value="Pectin_lyase_fold/virulence"/>
</dbReference>
<keyword evidence="4" id="KW-1185">Reference proteome</keyword>
<dbReference type="RefSeq" id="WP_307690056.1">
    <property type="nucleotide sequence ID" value="NZ_JAUSRO010000007.1"/>
</dbReference>
<name>A0ABT9S8Z8_9BURK</name>
<protein>
    <submittedName>
        <fullName evidence="3">Outer membrane autotransporter protein</fullName>
    </submittedName>
</protein>
<dbReference type="NCBIfam" id="TIGR01414">
    <property type="entry name" value="autotrans_barl"/>
    <property type="match status" value="1"/>
</dbReference>
<dbReference type="Pfam" id="PF03797">
    <property type="entry name" value="Autotransporter"/>
    <property type="match status" value="1"/>
</dbReference>
<evidence type="ECO:0000313" key="3">
    <source>
        <dbReference type="EMBL" id="MDP9900241.1"/>
    </source>
</evidence>
<dbReference type="EMBL" id="JAUSRO010000007">
    <property type="protein sequence ID" value="MDP9900241.1"/>
    <property type="molecule type" value="Genomic_DNA"/>
</dbReference>
<feature type="domain" description="Autotransporter" evidence="2">
    <location>
        <begin position="729"/>
        <end position="1007"/>
    </location>
</feature>
<evidence type="ECO:0000313" key="4">
    <source>
        <dbReference type="Proteomes" id="UP001226867"/>
    </source>
</evidence>
<evidence type="ECO:0000256" key="1">
    <source>
        <dbReference type="SAM" id="SignalP"/>
    </source>
</evidence>
<dbReference type="InterPro" id="IPR005546">
    <property type="entry name" value="Autotransporte_beta"/>
</dbReference>
<organism evidence="3 4">
    <name type="scientific">Variovorax ginsengisoli</name>
    <dbReference type="NCBI Taxonomy" id="363844"/>
    <lineage>
        <taxon>Bacteria</taxon>
        <taxon>Pseudomonadati</taxon>
        <taxon>Pseudomonadota</taxon>
        <taxon>Betaproteobacteria</taxon>
        <taxon>Burkholderiales</taxon>
        <taxon>Comamonadaceae</taxon>
        <taxon>Variovorax</taxon>
    </lineage>
</organism>
<proteinExistence type="predicted"/>
<keyword evidence="1" id="KW-0732">Signal</keyword>